<keyword evidence="2" id="KW-1185">Reference proteome</keyword>
<protein>
    <submittedName>
        <fullName evidence="1">Uncharacterized protein</fullName>
    </submittedName>
</protein>
<dbReference type="Proteomes" id="UP000601435">
    <property type="component" value="Unassembled WGS sequence"/>
</dbReference>
<sequence length="192" mass="21260">MACCVSSAIGSKRALAAGMGRYRRVCNRHKRPDEGGTVFAAVDPTGELPAGSCYLVIDGKVYGNDKRVDATTVTVVTPPRGMMLPNNTLLYSRHGDMNSKLAGGDVDGDLCQVSLFWHDLVELIRHTEADVDVEAQDLQRVEEEALSRVRTRRTDWSGRTPEGRRLLTASRYSMRKSCNNWQCGENVRVAIM</sequence>
<dbReference type="AlphaFoldDB" id="A0A812Z530"/>
<accession>A0A812Z530</accession>
<reference evidence="1" key="1">
    <citation type="submission" date="2021-02" db="EMBL/GenBank/DDBJ databases">
        <authorList>
            <person name="Dougan E. K."/>
            <person name="Rhodes N."/>
            <person name="Thang M."/>
            <person name="Chan C."/>
        </authorList>
    </citation>
    <scope>NUCLEOTIDE SEQUENCE</scope>
</reference>
<evidence type="ECO:0000313" key="1">
    <source>
        <dbReference type="EMBL" id="CAE7811222.1"/>
    </source>
</evidence>
<evidence type="ECO:0000313" key="2">
    <source>
        <dbReference type="Proteomes" id="UP000601435"/>
    </source>
</evidence>
<comment type="caution">
    <text evidence="1">The sequence shown here is derived from an EMBL/GenBank/DDBJ whole genome shotgun (WGS) entry which is preliminary data.</text>
</comment>
<dbReference type="OrthoDB" id="6513042at2759"/>
<gene>
    <name evidence="1" type="ORF">SNEC2469_LOCUS24033</name>
</gene>
<organism evidence="1 2">
    <name type="scientific">Symbiodinium necroappetens</name>
    <dbReference type="NCBI Taxonomy" id="1628268"/>
    <lineage>
        <taxon>Eukaryota</taxon>
        <taxon>Sar</taxon>
        <taxon>Alveolata</taxon>
        <taxon>Dinophyceae</taxon>
        <taxon>Suessiales</taxon>
        <taxon>Symbiodiniaceae</taxon>
        <taxon>Symbiodinium</taxon>
    </lineage>
</organism>
<proteinExistence type="predicted"/>
<dbReference type="EMBL" id="CAJNJA010045666">
    <property type="protein sequence ID" value="CAE7811222.1"/>
    <property type="molecule type" value="Genomic_DNA"/>
</dbReference>
<name>A0A812Z530_9DINO</name>